<keyword evidence="4" id="KW-1185">Reference proteome</keyword>
<keyword evidence="1" id="KW-0472">Membrane</keyword>
<dbReference type="RefSeq" id="WP_150443491.1">
    <property type="nucleotide sequence ID" value="NZ_VYQE01000001.1"/>
</dbReference>
<dbReference type="InterPro" id="IPR013099">
    <property type="entry name" value="K_chnl_dom"/>
</dbReference>
<protein>
    <submittedName>
        <fullName evidence="3">Metal transporter</fullName>
    </submittedName>
</protein>
<dbReference type="Gene3D" id="1.10.287.70">
    <property type="match status" value="1"/>
</dbReference>
<reference evidence="3 4" key="1">
    <citation type="submission" date="2019-09" db="EMBL/GenBank/DDBJ databases">
        <authorList>
            <person name="Park J.-S."/>
            <person name="Choi H.-J."/>
        </authorList>
    </citation>
    <scope>NUCLEOTIDE SEQUENCE [LARGE SCALE GENOMIC DNA]</scope>
    <source>
        <strain evidence="3 4">176SS1-4</strain>
    </source>
</reference>
<dbReference type="AlphaFoldDB" id="A0A5J5GNP8"/>
<dbReference type="EMBL" id="VYQE01000001">
    <property type="protein sequence ID" value="KAA9010006.1"/>
    <property type="molecule type" value="Genomic_DNA"/>
</dbReference>
<evidence type="ECO:0000313" key="4">
    <source>
        <dbReference type="Proteomes" id="UP000326554"/>
    </source>
</evidence>
<feature type="domain" description="Potassium channel" evidence="2">
    <location>
        <begin position="82"/>
        <end position="136"/>
    </location>
</feature>
<gene>
    <name evidence="3" type="ORF">F3S47_01740</name>
</gene>
<dbReference type="Proteomes" id="UP000326554">
    <property type="component" value="Unassembled WGS sequence"/>
</dbReference>
<evidence type="ECO:0000259" key="2">
    <source>
        <dbReference type="Pfam" id="PF07885"/>
    </source>
</evidence>
<dbReference type="Pfam" id="PF07885">
    <property type="entry name" value="Ion_trans_2"/>
    <property type="match status" value="1"/>
</dbReference>
<feature type="transmembrane region" description="Helical" evidence="1">
    <location>
        <begin position="41"/>
        <end position="68"/>
    </location>
</feature>
<feature type="transmembrane region" description="Helical" evidence="1">
    <location>
        <begin position="113"/>
        <end position="134"/>
    </location>
</feature>
<keyword evidence="1" id="KW-0812">Transmembrane</keyword>
<name>A0A5J5GNP8_9RHOB</name>
<evidence type="ECO:0000256" key="1">
    <source>
        <dbReference type="SAM" id="Phobius"/>
    </source>
</evidence>
<dbReference type="SUPFAM" id="SSF81324">
    <property type="entry name" value="Voltage-gated potassium channels"/>
    <property type="match status" value="1"/>
</dbReference>
<evidence type="ECO:0000313" key="3">
    <source>
        <dbReference type="EMBL" id="KAA9010006.1"/>
    </source>
</evidence>
<comment type="caution">
    <text evidence="3">The sequence shown here is derived from an EMBL/GenBank/DDBJ whole genome shotgun (WGS) entry which is preliminary data.</text>
</comment>
<feature type="transmembrane region" description="Helical" evidence="1">
    <location>
        <begin position="6"/>
        <end position="29"/>
    </location>
</feature>
<sequence>MQPVPGFFFGFVLALAFGVAHHFSLTGILKVAPHDGRRGHSIAPLTFSALLVLHTAEIVLLAALNQWIAGGWSPDALAGPAPSFTDMLYLTAISFTTLGYTSLDAVEGFRLVLMFEALLGFMLLTWSATFLFSACQKSWQQE</sequence>
<proteinExistence type="predicted"/>
<accession>A0A5J5GNP8</accession>
<keyword evidence="1" id="KW-1133">Transmembrane helix</keyword>
<organism evidence="3 4">
    <name type="scientific">Histidinibacterium aquaticum</name>
    <dbReference type="NCBI Taxonomy" id="2613962"/>
    <lineage>
        <taxon>Bacteria</taxon>
        <taxon>Pseudomonadati</taxon>
        <taxon>Pseudomonadota</taxon>
        <taxon>Alphaproteobacteria</taxon>
        <taxon>Rhodobacterales</taxon>
        <taxon>Paracoccaceae</taxon>
        <taxon>Histidinibacterium</taxon>
    </lineage>
</organism>